<evidence type="ECO:0008006" key="8">
    <source>
        <dbReference type="Google" id="ProtNLM"/>
    </source>
</evidence>
<dbReference type="EMBL" id="LLXI01001631">
    <property type="protein sequence ID" value="PKY54546.1"/>
    <property type="molecule type" value="Genomic_DNA"/>
</dbReference>
<dbReference type="PANTHER" id="PTHR46481:SF10">
    <property type="entry name" value="ZINC FINGER BED DOMAIN-CONTAINING PROTEIN 39"/>
    <property type="match status" value="1"/>
</dbReference>
<evidence type="ECO:0000256" key="1">
    <source>
        <dbReference type="ARBA" id="ARBA00004123"/>
    </source>
</evidence>
<organism evidence="6 7">
    <name type="scientific">Rhizophagus irregularis</name>
    <dbReference type="NCBI Taxonomy" id="588596"/>
    <lineage>
        <taxon>Eukaryota</taxon>
        <taxon>Fungi</taxon>
        <taxon>Fungi incertae sedis</taxon>
        <taxon>Mucoromycota</taxon>
        <taxon>Glomeromycotina</taxon>
        <taxon>Glomeromycetes</taxon>
        <taxon>Glomerales</taxon>
        <taxon>Glomeraceae</taxon>
        <taxon>Rhizophagus</taxon>
    </lineage>
</organism>
<name>A0A2I1H6N9_9GLOM</name>
<dbReference type="VEuPathDB" id="FungiDB:RhiirFUN_019302"/>
<dbReference type="GO" id="GO:0005634">
    <property type="term" value="C:nucleus"/>
    <property type="evidence" value="ECO:0007669"/>
    <property type="project" value="UniProtKB-SubCell"/>
</dbReference>
<proteinExistence type="predicted"/>
<keyword evidence="5" id="KW-0539">Nucleus</keyword>
<evidence type="ECO:0000256" key="2">
    <source>
        <dbReference type="ARBA" id="ARBA00022723"/>
    </source>
</evidence>
<keyword evidence="3" id="KW-0863">Zinc-finger</keyword>
<dbReference type="InterPro" id="IPR052035">
    <property type="entry name" value="ZnF_BED_domain_contain"/>
</dbReference>
<protein>
    <recommendedName>
        <fullName evidence="8">DUF659 domain-containing protein</fullName>
    </recommendedName>
</protein>
<evidence type="ECO:0000313" key="7">
    <source>
        <dbReference type="Proteomes" id="UP000234323"/>
    </source>
</evidence>
<dbReference type="GO" id="GO:0008270">
    <property type="term" value="F:zinc ion binding"/>
    <property type="evidence" value="ECO:0007669"/>
    <property type="project" value="UniProtKB-KW"/>
</dbReference>
<dbReference type="VEuPathDB" id="FungiDB:FUN_023562"/>
<keyword evidence="2" id="KW-0479">Metal-binding</keyword>
<dbReference type="SUPFAM" id="SSF53098">
    <property type="entry name" value="Ribonuclease H-like"/>
    <property type="match status" value="1"/>
</dbReference>
<dbReference type="AlphaFoldDB" id="A0A2I1H6N9"/>
<dbReference type="InterPro" id="IPR012337">
    <property type="entry name" value="RNaseH-like_sf"/>
</dbReference>
<keyword evidence="4" id="KW-0862">Zinc</keyword>
<accession>A0A2I1H6N9</accession>
<dbReference type="Proteomes" id="UP000234323">
    <property type="component" value="Unassembled WGS sequence"/>
</dbReference>
<sequence length="113" mass="13245">MTAIWLTADFKFQEALLSCNHLPYPHTGEVICKELFQILESWNLKSTTFTVVTDNGINMVKAVCLLKENYLDQIQHQSYIMHTLQLSVMEDLKQCKAFHHQIKSLQIFFRLLK</sequence>
<gene>
    <name evidence="6" type="ORF">RhiirA4_473416</name>
</gene>
<comment type="caution">
    <text evidence="6">The sequence shown here is derived from an EMBL/GenBank/DDBJ whole genome shotgun (WGS) entry which is preliminary data.</text>
</comment>
<evidence type="ECO:0000256" key="4">
    <source>
        <dbReference type="ARBA" id="ARBA00022833"/>
    </source>
</evidence>
<evidence type="ECO:0000256" key="3">
    <source>
        <dbReference type="ARBA" id="ARBA00022771"/>
    </source>
</evidence>
<comment type="subcellular location">
    <subcellularLocation>
        <location evidence="1">Nucleus</location>
    </subcellularLocation>
</comment>
<reference evidence="6 7" key="1">
    <citation type="submission" date="2015-10" db="EMBL/GenBank/DDBJ databases">
        <title>Genome analyses suggest a sexual origin of heterokaryosis in a supposedly ancient asexual fungus.</title>
        <authorList>
            <person name="Ropars J."/>
            <person name="Sedzielewska K."/>
            <person name="Noel J."/>
            <person name="Charron P."/>
            <person name="Farinelli L."/>
            <person name="Marton T."/>
            <person name="Kruger M."/>
            <person name="Pelin A."/>
            <person name="Brachmann A."/>
            <person name="Corradi N."/>
        </authorList>
    </citation>
    <scope>NUCLEOTIDE SEQUENCE [LARGE SCALE GENOMIC DNA]</scope>
    <source>
        <strain evidence="6 7">A4</strain>
    </source>
</reference>
<evidence type="ECO:0000256" key="5">
    <source>
        <dbReference type="ARBA" id="ARBA00023242"/>
    </source>
</evidence>
<evidence type="ECO:0000313" key="6">
    <source>
        <dbReference type="EMBL" id="PKY54546.1"/>
    </source>
</evidence>
<dbReference type="PANTHER" id="PTHR46481">
    <property type="entry name" value="ZINC FINGER BED DOMAIN-CONTAINING PROTEIN 4"/>
    <property type="match status" value="1"/>
</dbReference>
<keyword evidence="7" id="KW-1185">Reference proteome</keyword>